<keyword evidence="2" id="KW-1185">Reference proteome</keyword>
<gene>
    <name evidence="1" type="ORF">DERF_009561</name>
</gene>
<dbReference type="Proteomes" id="UP000790347">
    <property type="component" value="Unassembled WGS sequence"/>
</dbReference>
<dbReference type="AlphaFoldDB" id="A0A922L454"/>
<name>A0A922L454_DERFA</name>
<dbReference type="EMBL" id="ASGP02000004">
    <property type="protein sequence ID" value="KAH9511090.1"/>
    <property type="molecule type" value="Genomic_DNA"/>
</dbReference>
<proteinExistence type="predicted"/>
<reference evidence="1" key="2">
    <citation type="journal article" date="2022" name="Res Sq">
        <title>Comparative Genomics Reveals Insights into the Divergent Evolution of Astigmatic Mites and Household Pest Adaptations.</title>
        <authorList>
            <person name="Xiong Q."/>
            <person name="Wan A.T.-Y."/>
            <person name="Liu X.-Y."/>
            <person name="Fung C.S.-H."/>
            <person name="Xiao X."/>
            <person name="Malainual N."/>
            <person name="Hou J."/>
            <person name="Wang L."/>
            <person name="Wang M."/>
            <person name="Yang K."/>
            <person name="Cui Y."/>
            <person name="Leung E."/>
            <person name="Nong W."/>
            <person name="Shin S.-K."/>
            <person name="Au S."/>
            <person name="Jeong K.Y."/>
            <person name="Chew F.T."/>
            <person name="Hui J."/>
            <person name="Leung T.F."/>
            <person name="Tungtrongchitr A."/>
            <person name="Zhong N."/>
            <person name="Liu Z."/>
            <person name="Tsui S."/>
        </authorList>
    </citation>
    <scope>NUCLEOTIDE SEQUENCE</scope>
    <source>
        <strain evidence="1">Derf</strain>
        <tissue evidence="1">Whole organism</tissue>
    </source>
</reference>
<evidence type="ECO:0000313" key="2">
    <source>
        <dbReference type="Proteomes" id="UP000790347"/>
    </source>
</evidence>
<protein>
    <submittedName>
        <fullName evidence="1">Uncharacterized protein</fullName>
    </submittedName>
</protein>
<comment type="caution">
    <text evidence="1">The sequence shown here is derived from an EMBL/GenBank/DDBJ whole genome shotgun (WGS) entry which is preliminary data.</text>
</comment>
<evidence type="ECO:0000313" key="1">
    <source>
        <dbReference type="EMBL" id="KAH9511090.1"/>
    </source>
</evidence>
<reference evidence="1" key="1">
    <citation type="submission" date="2013-05" db="EMBL/GenBank/DDBJ databases">
        <authorList>
            <person name="Yim A.K.Y."/>
            <person name="Chan T.F."/>
            <person name="Ji K.M."/>
            <person name="Liu X.Y."/>
            <person name="Zhou J.W."/>
            <person name="Li R.Q."/>
            <person name="Yang K.Y."/>
            <person name="Li J."/>
            <person name="Li M."/>
            <person name="Law P.T.W."/>
            <person name="Wu Y.L."/>
            <person name="Cai Z.L."/>
            <person name="Qin H."/>
            <person name="Bao Y."/>
            <person name="Leung R.K.K."/>
            <person name="Ng P.K.S."/>
            <person name="Zou J."/>
            <person name="Zhong X.J."/>
            <person name="Ran P.X."/>
            <person name="Zhong N.S."/>
            <person name="Liu Z.G."/>
            <person name="Tsui S.K.W."/>
        </authorList>
    </citation>
    <scope>NUCLEOTIDE SEQUENCE</scope>
    <source>
        <strain evidence="1">Derf</strain>
        <tissue evidence="1">Whole organism</tissue>
    </source>
</reference>
<organism evidence="1 2">
    <name type="scientific">Dermatophagoides farinae</name>
    <name type="common">American house dust mite</name>
    <dbReference type="NCBI Taxonomy" id="6954"/>
    <lineage>
        <taxon>Eukaryota</taxon>
        <taxon>Metazoa</taxon>
        <taxon>Ecdysozoa</taxon>
        <taxon>Arthropoda</taxon>
        <taxon>Chelicerata</taxon>
        <taxon>Arachnida</taxon>
        <taxon>Acari</taxon>
        <taxon>Acariformes</taxon>
        <taxon>Sarcoptiformes</taxon>
        <taxon>Astigmata</taxon>
        <taxon>Psoroptidia</taxon>
        <taxon>Analgoidea</taxon>
        <taxon>Pyroglyphidae</taxon>
        <taxon>Dermatophagoidinae</taxon>
        <taxon>Dermatophagoides</taxon>
    </lineage>
</organism>
<accession>A0A922L454</accession>
<sequence length="83" mass="9735">MDKNSFKNQLIGQSIYDRMFKNYMNHMKGIINLFQSIKSAQNTHTGTHVYNQDHHLIDDNSEYPNKKKPLECLKHNLCAKKIA</sequence>